<dbReference type="SUPFAM" id="SSF52317">
    <property type="entry name" value="Class I glutamine amidotransferase-like"/>
    <property type="match status" value="1"/>
</dbReference>
<evidence type="ECO:0000313" key="2">
    <source>
        <dbReference type="EMBL" id="MBB3064309.1"/>
    </source>
</evidence>
<accession>A0A839SQS9</accession>
<dbReference type="Pfam" id="PF20254">
    <property type="entry name" value="DMFA2_C"/>
    <property type="match status" value="1"/>
</dbReference>
<dbReference type="Proteomes" id="UP000581135">
    <property type="component" value="Unassembled WGS sequence"/>
</dbReference>
<dbReference type="RefSeq" id="WP_183415103.1">
    <property type="nucleotide sequence ID" value="NZ_JACHXA010000001.1"/>
</dbReference>
<dbReference type="EC" id="3.5.1.56" evidence="2"/>
<dbReference type="GO" id="GO:0050116">
    <property type="term" value="F:N,N-dimethylformamidase activity"/>
    <property type="evidence" value="ECO:0007669"/>
    <property type="project" value="UniProtKB-EC"/>
</dbReference>
<evidence type="ECO:0000313" key="3">
    <source>
        <dbReference type="Proteomes" id="UP000581135"/>
    </source>
</evidence>
<name>A0A839SQS9_9PROT</name>
<dbReference type="EMBL" id="JACHXA010000001">
    <property type="protein sequence ID" value="MBB3064309.1"/>
    <property type="molecule type" value="Genomic_DNA"/>
</dbReference>
<reference evidence="2 3" key="1">
    <citation type="submission" date="2020-08" db="EMBL/GenBank/DDBJ databases">
        <title>Genomic Encyclopedia of Type Strains, Phase III (KMG-III): the genomes of soil and plant-associated and newly described type strains.</title>
        <authorList>
            <person name="Whitman W."/>
        </authorList>
    </citation>
    <scope>NUCLEOTIDE SEQUENCE [LARGE SCALE GENOMIC DNA]</scope>
    <source>
        <strain evidence="2 3">CECT 8803</strain>
    </source>
</reference>
<sequence length="738" mass="81559">MLPLTGYADRWSVAPGETLAFKVSSLLEEPYDARLVRVICGDPNPAGPGIREEDLSQIFRQRVSSRPQEVTLGSYGSAKCPDLTSEAAGFSLICTIWPSTPNAGRDQALFGTFDPTLQTGVSLAVNGSGCLTAMLGSNNGSTLTLAMKRPLRRHNWYRVWLSFDRAAGQIVLGQIPLAPNYNCESAVSISKGVSFTPNIGKGQLVRFAAFAGKKASGHYNGKLERPQIFGEPLGEAEIADIGLTTSKFSVAADWDFSRDIGDPWRFSDQGPQGLDGDLKNLPARAMTGSNWTGEFHSWREAPTQYGAIHFHDDDIYDCEWETDFSVTLPTDLRSGVYAMRLSCAGVEEMIPFFVRPPHGERTARLCLLIPTFTYMVYANHARGNTDDRYRQIVRERSARPWTPDEHPEYGLSTYNDHGDGSGICFASRRRPTFTMRSGFVTFSEDFSVSGLRHFPADTHILNWLEQIGQDFDVVTDEDLHAEGLGLIAGYDVVMTATHPEYHSHNTWDAIHGYVSQGGNLMYLGGNGFYWKVATHPEVEGCVEIRRAEGGIRAWAAEPGEYHHSFDGDYGGLWRRNGRPPQKIVGVGFSAQGKFEGSYYRRAPGADDPRTRWIFQGVEDDLIGNFGLFGGGAAGFELDRVDYELGSPEDIVVLASSEKYAEHFILVPEEQLTHITTWPHEPVGRLLRADMSYFEVPKGGKVFSVGSITYCGSLCHNGYDNNIARITENVLRGFLGDGD</sequence>
<dbReference type="AlphaFoldDB" id="A0A839SQS9"/>
<proteinExistence type="predicted"/>
<protein>
    <submittedName>
        <fullName evidence="2">N,N-dimethylformamidase</fullName>
        <ecNumber evidence="2">3.5.1.56</ecNumber>
    </submittedName>
</protein>
<dbReference type="SUPFAM" id="SSF49899">
    <property type="entry name" value="Concanavalin A-like lectins/glucanases"/>
    <property type="match status" value="1"/>
</dbReference>
<comment type="caution">
    <text evidence="2">The sequence shown here is derived from an EMBL/GenBank/DDBJ whole genome shotgun (WGS) entry which is preliminary data.</text>
</comment>
<dbReference type="InterPro" id="IPR046540">
    <property type="entry name" value="DMFA2_C"/>
</dbReference>
<evidence type="ECO:0000259" key="1">
    <source>
        <dbReference type="Pfam" id="PF20254"/>
    </source>
</evidence>
<dbReference type="InterPro" id="IPR013320">
    <property type="entry name" value="ConA-like_dom_sf"/>
</dbReference>
<keyword evidence="3" id="KW-1185">Reference proteome</keyword>
<organism evidence="2 3">
    <name type="scientific">Limibacillus halophilus</name>
    <dbReference type="NCBI Taxonomy" id="1579333"/>
    <lineage>
        <taxon>Bacteria</taxon>
        <taxon>Pseudomonadati</taxon>
        <taxon>Pseudomonadota</taxon>
        <taxon>Alphaproteobacteria</taxon>
        <taxon>Rhodospirillales</taxon>
        <taxon>Rhodovibrionaceae</taxon>
        <taxon>Limibacillus</taxon>
    </lineage>
</organism>
<keyword evidence="2" id="KW-0378">Hydrolase</keyword>
<feature type="domain" description="N,N-dimethylformamidase beta subunit-like C-terminal" evidence="1">
    <location>
        <begin position="284"/>
        <end position="720"/>
    </location>
</feature>
<dbReference type="InterPro" id="IPR029062">
    <property type="entry name" value="Class_I_gatase-like"/>
</dbReference>
<gene>
    <name evidence="2" type="ORF">FHR98_000574</name>
</gene>